<evidence type="ECO:0000313" key="3">
    <source>
        <dbReference type="Proteomes" id="UP000657006"/>
    </source>
</evidence>
<dbReference type="AlphaFoldDB" id="A0A926I2B1"/>
<keyword evidence="3" id="KW-1185">Reference proteome</keyword>
<dbReference type="PANTHER" id="PTHR43312">
    <property type="entry name" value="D-THREO-ALDOSE 1-DEHYDROGENASE"/>
    <property type="match status" value="1"/>
</dbReference>
<dbReference type="RefSeq" id="WP_177713754.1">
    <property type="nucleotide sequence ID" value="NZ_JACRSQ010000019.1"/>
</dbReference>
<protein>
    <submittedName>
        <fullName evidence="2">Aldo/keto reductase</fullName>
    </submittedName>
</protein>
<reference evidence="2" key="1">
    <citation type="submission" date="2020-08" db="EMBL/GenBank/DDBJ databases">
        <title>Genome public.</title>
        <authorList>
            <person name="Liu C."/>
            <person name="Sun Q."/>
        </authorList>
    </citation>
    <scope>NUCLEOTIDE SEQUENCE</scope>
    <source>
        <strain evidence="2">NSJ-32</strain>
    </source>
</reference>
<name>A0A926I2B1_9FIRM</name>
<dbReference type="InterPro" id="IPR036812">
    <property type="entry name" value="NAD(P)_OxRdtase_dom_sf"/>
</dbReference>
<dbReference type="InterPro" id="IPR053135">
    <property type="entry name" value="AKR2_Oxidoreductase"/>
</dbReference>
<organism evidence="2 3">
    <name type="scientific">Bianquea renquensis</name>
    <dbReference type="NCBI Taxonomy" id="2763661"/>
    <lineage>
        <taxon>Bacteria</taxon>
        <taxon>Bacillati</taxon>
        <taxon>Bacillota</taxon>
        <taxon>Clostridia</taxon>
        <taxon>Eubacteriales</taxon>
        <taxon>Bianqueaceae</taxon>
        <taxon>Bianquea</taxon>
    </lineage>
</organism>
<evidence type="ECO:0000259" key="1">
    <source>
        <dbReference type="Pfam" id="PF00248"/>
    </source>
</evidence>
<evidence type="ECO:0000313" key="2">
    <source>
        <dbReference type="EMBL" id="MBC8544308.1"/>
    </source>
</evidence>
<dbReference type="Gene3D" id="3.20.20.100">
    <property type="entry name" value="NADP-dependent oxidoreductase domain"/>
    <property type="match status" value="1"/>
</dbReference>
<dbReference type="Pfam" id="PF00248">
    <property type="entry name" value="Aldo_ket_red"/>
    <property type="match status" value="1"/>
</dbReference>
<gene>
    <name evidence="2" type="ORF">H8730_12250</name>
</gene>
<dbReference type="EMBL" id="JACRSQ010000019">
    <property type="protein sequence ID" value="MBC8544308.1"/>
    <property type="molecule type" value="Genomic_DNA"/>
</dbReference>
<feature type="domain" description="NADP-dependent oxidoreductase" evidence="1">
    <location>
        <begin position="13"/>
        <end position="181"/>
    </location>
</feature>
<dbReference type="Proteomes" id="UP000657006">
    <property type="component" value="Unassembled WGS sequence"/>
</dbReference>
<accession>A0A926I2B1</accession>
<dbReference type="SUPFAM" id="SSF51430">
    <property type="entry name" value="NAD(P)-linked oxidoreductase"/>
    <property type="match status" value="1"/>
</dbReference>
<dbReference type="InterPro" id="IPR023210">
    <property type="entry name" value="NADP_OxRdtase_dom"/>
</dbReference>
<comment type="caution">
    <text evidence="2">The sequence shown here is derived from an EMBL/GenBank/DDBJ whole genome shotgun (WGS) entry which is preliminary data.</text>
</comment>
<dbReference type="PANTHER" id="PTHR43312:SF1">
    <property type="entry name" value="NADP-DEPENDENT OXIDOREDUCTASE DOMAIN-CONTAINING PROTEIN"/>
    <property type="match status" value="1"/>
</dbReference>
<sequence length="230" mass="25558">MKMVHMGRTGLQVGSVGFELSPLKNRSYEEAARILQRAVDSGVTFFDIGLPCAEVQRRVGRGLGQIREKVVLAGSFIPSTAQELERDLSAMLGDLKTEYLDILQIHDPDFLPRPGDGSGLFDALTKARGEGRIHHIGITTGNWEIAVKALEYGWYDTLQYPWSRGSAEEEVSLLDFCLEAQVGSISVPPEEASEDLEADCRFLDERQDHVSLWLLDESMGFEQVLSWGKG</sequence>
<proteinExistence type="predicted"/>